<dbReference type="EMBL" id="WBMR01000139">
    <property type="protein sequence ID" value="KAB2370827.1"/>
    <property type="molecule type" value="Genomic_DNA"/>
</dbReference>
<name>A0A6L3VSW5_9ACTN</name>
<keyword evidence="3" id="KW-1185">Reference proteome</keyword>
<organism evidence="2 3">
    <name type="scientific">Actinomadura montaniterrae</name>
    <dbReference type="NCBI Taxonomy" id="1803903"/>
    <lineage>
        <taxon>Bacteria</taxon>
        <taxon>Bacillati</taxon>
        <taxon>Actinomycetota</taxon>
        <taxon>Actinomycetes</taxon>
        <taxon>Streptosporangiales</taxon>
        <taxon>Thermomonosporaceae</taxon>
        <taxon>Actinomadura</taxon>
    </lineage>
</organism>
<dbReference type="AlphaFoldDB" id="A0A6L3VSW5"/>
<keyword evidence="1" id="KW-0472">Membrane</keyword>
<keyword evidence="1" id="KW-1133">Transmembrane helix</keyword>
<dbReference type="Proteomes" id="UP000483004">
    <property type="component" value="Unassembled WGS sequence"/>
</dbReference>
<proteinExistence type="predicted"/>
<protein>
    <submittedName>
        <fullName evidence="2">Alkaline shock response membrane anchor protein AmaP</fullName>
    </submittedName>
</protein>
<sequence>MNRRPAHLNRTGLVLVGAVMIAAGGAGLARGAGAFGHDRATGRVFSGTVRRYAADHGWFWPAVAAAVIVLALLGLAWLLAQGRTGRLPGLAMEPDPSGGRTRLSGKAVTDALESEVGEYPGVRTARARLIGSSRRPELRLNVAYVRRADPAELRRRIEEEGMPRLAAALGREAVPAVVRLRLVKGDRAETLL</sequence>
<feature type="transmembrane region" description="Helical" evidence="1">
    <location>
        <begin position="58"/>
        <end position="80"/>
    </location>
</feature>
<evidence type="ECO:0000256" key="1">
    <source>
        <dbReference type="SAM" id="Phobius"/>
    </source>
</evidence>
<evidence type="ECO:0000313" key="2">
    <source>
        <dbReference type="EMBL" id="KAB2370827.1"/>
    </source>
</evidence>
<gene>
    <name evidence="2" type="ORF">F9B16_34095</name>
</gene>
<keyword evidence="1" id="KW-0812">Transmembrane</keyword>
<dbReference type="OrthoDB" id="3427173at2"/>
<accession>A0A6L3VSW5</accession>
<reference evidence="2 3" key="1">
    <citation type="submission" date="2019-09" db="EMBL/GenBank/DDBJ databases">
        <title>Actinomadura physcomitrii sp. nov., a novel actinomycete isolated from moss [Physcomitrium sphaericum (Ludw) Fuernr].</title>
        <authorList>
            <person name="Liu C."/>
            <person name="Zhuang X."/>
        </authorList>
    </citation>
    <scope>NUCLEOTIDE SEQUENCE [LARGE SCALE GENOMIC DNA]</scope>
    <source>
        <strain evidence="2 3">CYP1-1B</strain>
    </source>
</reference>
<evidence type="ECO:0000313" key="3">
    <source>
        <dbReference type="Proteomes" id="UP000483004"/>
    </source>
</evidence>
<comment type="caution">
    <text evidence="2">The sequence shown here is derived from an EMBL/GenBank/DDBJ whole genome shotgun (WGS) entry which is preliminary data.</text>
</comment>